<comment type="caution">
    <text evidence="2">The sequence shown here is derived from an EMBL/GenBank/DDBJ whole genome shotgun (WGS) entry which is preliminary data.</text>
</comment>
<dbReference type="InterPro" id="IPR029787">
    <property type="entry name" value="Nucleotide_cyclase"/>
</dbReference>
<keyword evidence="1" id="KW-0456">Lyase</keyword>
<feature type="non-terminal residue" evidence="2">
    <location>
        <position position="1"/>
    </location>
</feature>
<accession>A0A8X6TRF5</accession>
<organism evidence="2 3">
    <name type="scientific">Nephila pilipes</name>
    <name type="common">Giant wood spider</name>
    <name type="synonym">Nephila maculata</name>
    <dbReference type="NCBI Taxonomy" id="299642"/>
    <lineage>
        <taxon>Eukaryota</taxon>
        <taxon>Metazoa</taxon>
        <taxon>Ecdysozoa</taxon>
        <taxon>Arthropoda</taxon>
        <taxon>Chelicerata</taxon>
        <taxon>Arachnida</taxon>
        <taxon>Araneae</taxon>
        <taxon>Araneomorphae</taxon>
        <taxon>Entelegynae</taxon>
        <taxon>Araneoidea</taxon>
        <taxon>Nephilidae</taxon>
        <taxon>Nephila</taxon>
    </lineage>
</organism>
<dbReference type="Gene3D" id="3.30.70.1230">
    <property type="entry name" value="Nucleotide cyclase"/>
    <property type="match status" value="1"/>
</dbReference>
<reference evidence="2" key="1">
    <citation type="submission" date="2020-08" db="EMBL/GenBank/DDBJ databases">
        <title>Multicomponent nature underlies the extraordinary mechanical properties of spider dragline silk.</title>
        <authorList>
            <person name="Kono N."/>
            <person name="Nakamura H."/>
            <person name="Mori M."/>
            <person name="Yoshida Y."/>
            <person name="Ohtoshi R."/>
            <person name="Malay A.D."/>
            <person name="Moran D.A.P."/>
            <person name="Tomita M."/>
            <person name="Numata K."/>
            <person name="Arakawa K."/>
        </authorList>
    </citation>
    <scope>NUCLEOTIDE SEQUENCE</scope>
</reference>
<dbReference type="GO" id="GO:0016829">
    <property type="term" value="F:lyase activity"/>
    <property type="evidence" value="ECO:0007669"/>
    <property type="project" value="UniProtKB-KW"/>
</dbReference>
<protein>
    <submittedName>
        <fullName evidence="2">Adenylate cyclase type 10</fullName>
    </submittedName>
</protein>
<name>A0A8X6TRF5_NEPPI</name>
<sequence length="65" mass="7476">IGNRVNLAARIMVKYQNEPIVLDSTTYHLSRDSLGDNCFYLLPSKQMKGIESAGRIYAYRIRPKE</sequence>
<keyword evidence="3" id="KW-1185">Reference proteome</keyword>
<evidence type="ECO:0000313" key="3">
    <source>
        <dbReference type="Proteomes" id="UP000887013"/>
    </source>
</evidence>
<dbReference type="AlphaFoldDB" id="A0A8X6TRF5"/>
<dbReference type="EMBL" id="BMAW01016178">
    <property type="protein sequence ID" value="GFT47767.1"/>
    <property type="molecule type" value="Genomic_DNA"/>
</dbReference>
<dbReference type="SUPFAM" id="SSF55073">
    <property type="entry name" value="Nucleotide cyclase"/>
    <property type="match status" value="1"/>
</dbReference>
<gene>
    <name evidence="2" type="primary">ADCY10</name>
    <name evidence="2" type="ORF">NPIL_55561</name>
</gene>
<evidence type="ECO:0000313" key="2">
    <source>
        <dbReference type="EMBL" id="GFT47767.1"/>
    </source>
</evidence>
<proteinExistence type="predicted"/>
<dbReference type="Proteomes" id="UP000887013">
    <property type="component" value="Unassembled WGS sequence"/>
</dbReference>
<evidence type="ECO:0000256" key="1">
    <source>
        <dbReference type="ARBA" id="ARBA00023239"/>
    </source>
</evidence>
<dbReference type="OrthoDB" id="6425263at2759"/>